<evidence type="ECO:0000256" key="7">
    <source>
        <dbReference type="ARBA" id="ARBA00022840"/>
    </source>
</evidence>
<dbReference type="SUPFAM" id="SSF55874">
    <property type="entry name" value="ATPase domain of HSP90 chaperone/DNA topoisomerase II/histidine kinase"/>
    <property type="match status" value="1"/>
</dbReference>
<keyword evidence="6 10" id="KW-0418">Kinase</keyword>
<comment type="caution">
    <text evidence="10">The sequence shown here is derived from an EMBL/GenBank/DDBJ whole genome shotgun (WGS) entry which is preliminary data.</text>
</comment>
<dbReference type="InterPro" id="IPR005467">
    <property type="entry name" value="His_kinase_dom"/>
</dbReference>
<name>A0ABW5RKP4_9BACI</name>
<dbReference type="InterPro" id="IPR018984">
    <property type="entry name" value="Histidine_kinase_N"/>
</dbReference>
<keyword evidence="4" id="KW-0808">Transferase</keyword>
<evidence type="ECO:0000256" key="4">
    <source>
        <dbReference type="ARBA" id="ARBA00022679"/>
    </source>
</evidence>
<dbReference type="InterPro" id="IPR003594">
    <property type="entry name" value="HATPase_dom"/>
</dbReference>
<accession>A0ABW5RKP4</accession>
<keyword evidence="7" id="KW-0067">ATP-binding</keyword>
<keyword evidence="5" id="KW-0547">Nucleotide-binding</keyword>
<feature type="domain" description="Histidine kinase" evidence="9">
    <location>
        <begin position="163"/>
        <end position="369"/>
    </location>
</feature>
<dbReference type="GO" id="GO:0016301">
    <property type="term" value="F:kinase activity"/>
    <property type="evidence" value="ECO:0007669"/>
    <property type="project" value="UniProtKB-KW"/>
</dbReference>
<dbReference type="InterPro" id="IPR036890">
    <property type="entry name" value="HATPase_C_sf"/>
</dbReference>
<dbReference type="CDD" id="cd00082">
    <property type="entry name" value="HisKA"/>
    <property type="match status" value="1"/>
</dbReference>
<dbReference type="Gene3D" id="1.10.287.130">
    <property type="match status" value="1"/>
</dbReference>
<gene>
    <name evidence="10" type="ORF">ACFSUL_00415</name>
</gene>
<sequence>MTSIADHLIYYLENNTSTFIDYWREKAIITELDIYTEEVVENGLKMFELVKKTIRNPLTDDKIKALAYKVAKERAEADVNIGDFVYNVNIGRSEILDWVMTSGIPVEHLQAPLKEINILFDKFSHYAVRRYTEIKEEHLQEKDDFINETHKERLTILGQMSSSFVHEFRNPLTAVMGFIKLMENEYPNIKYLDIISHELDQLNYRISQFLHVSRKEVTARNIEDFSLIGLMDNLIQFLYPSIVDNDVEIIKNIDPTIRISGNRDEFRQVFLNIIINSIDALQLVKQERRIAINGRVVDGKIEILLSNNGPVIDKDKIATIFEPFFTTKELGTGIGLYVCKKLIANHGGEIGCTSDEKSTTFSITVPKAVTEQEGLIEAVR</sequence>
<evidence type="ECO:0000256" key="6">
    <source>
        <dbReference type="ARBA" id="ARBA00022777"/>
    </source>
</evidence>
<dbReference type="SMART" id="SM00387">
    <property type="entry name" value="HATPase_c"/>
    <property type="match status" value="1"/>
</dbReference>
<keyword evidence="8" id="KW-0902">Two-component regulatory system</keyword>
<dbReference type="SMART" id="SM00388">
    <property type="entry name" value="HisKA"/>
    <property type="match status" value="1"/>
</dbReference>
<evidence type="ECO:0000313" key="10">
    <source>
        <dbReference type="EMBL" id="MFD2679205.1"/>
    </source>
</evidence>
<dbReference type="Gene3D" id="1.10.490.70">
    <property type="entry name" value="Histidine kinase N-terminal domain"/>
    <property type="match status" value="1"/>
</dbReference>
<evidence type="ECO:0000313" key="11">
    <source>
        <dbReference type="Proteomes" id="UP001597506"/>
    </source>
</evidence>
<protein>
    <recommendedName>
        <fullName evidence="2">histidine kinase</fullName>
        <ecNumber evidence="2">2.7.13.3</ecNumber>
    </recommendedName>
</protein>
<dbReference type="PROSITE" id="PS50109">
    <property type="entry name" value="HIS_KIN"/>
    <property type="match status" value="1"/>
</dbReference>
<dbReference type="Proteomes" id="UP001597506">
    <property type="component" value="Unassembled WGS sequence"/>
</dbReference>
<dbReference type="RefSeq" id="WP_377931644.1">
    <property type="nucleotide sequence ID" value="NZ_JBHUMF010000001.1"/>
</dbReference>
<dbReference type="PANTHER" id="PTHR43065:SF10">
    <property type="entry name" value="PEROXIDE STRESS-ACTIVATED HISTIDINE KINASE MAK3"/>
    <property type="match status" value="1"/>
</dbReference>
<keyword evidence="3" id="KW-0597">Phosphoprotein</keyword>
<dbReference type="Pfam" id="PF09385">
    <property type="entry name" value="HisK_N"/>
    <property type="match status" value="1"/>
</dbReference>
<proteinExistence type="predicted"/>
<dbReference type="Pfam" id="PF02518">
    <property type="entry name" value="HATPase_c"/>
    <property type="match status" value="1"/>
</dbReference>
<evidence type="ECO:0000256" key="2">
    <source>
        <dbReference type="ARBA" id="ARBA00012438"/>
    </source>
</evidence>
<evidence type="ECO:0000256" key="3">
    <source>
        <dbReference type="ARBA" id="ARBA00022553"/>
    </source>
</evidence>
<keyword evidence="11" id="KW-1185">Reference proteome</keyword>
<comment type="catalytic activity">
    <reaction evidence="1">
        <text>ATP + protein L-histidine = ADP + protein N-phospho-L-histidine.</text>
        <dbReference type="EC" id="2.7.13.3"/>
    </reaction>
</comment>
<evidence type="ECO:0000256" key="1">
    <source>
        <dbReference type="ARBA" id="ARBA00000085"/>
    </source>
</evidence>
<dbReference type="Gene3D" id="3.30.565.10">
    <property type="entry name" value="Histidine kinase-like ATPase, C-terminal domain"/>
    <property type="match status" value="1"/>
</dbReference>
<dbReference type="PANTHER" id="PTHR43065">
    <property type="entry name" value="SENSOR HISTIDINE KINASE"/>
    <property type="match status" value="1"/>
</dbReference>
<reference evidence="11" key="1">
    <citation type="journal article" date="2019" name="Int. J. Syst. Evol. Microbiol.">
        <title>The Global Catalogue of Microorganisms (GCM) 10K type strain sequencing project: providing services to taxonomists for standard genome sequencing and annotation.</title>
        <authorList>
            <consortium name="The Broad Institute Genomics Platform"/>
            <consortium name="The Broad Institute Genome Sequencing Center for Infectious Disease"/>
            <person name="Wu L."/>
            <person name="Ma J."/>
        </authorList>
    </citation>
    <scope>NUCLEOTIDE SEQUENCE [LARGE SCALE GENOMIC DNA]</scope>
    <source>
        <strain evidence="11">KCTC 3913</strain>
    </source>
</reference>
<dbReference type="EMBL" id="JBHUMF010000001">
    <property type="protein sequence ID" value="MFD2679205.1"/>
    <property type="molecule type" value="Genomic_DNA"/>
</dbReference>
<dbReference type="InterPro" id="IPR036097">
    <property type="entry name" value="HisK_dim/P_sf"/>
</dbReference>
<dbReference type="InterPro" id="IPR003661">
    <property type="entry name" value="HisK_dim/P_dom"/>
</dbReference>
<dbReference type="Pfam" id="PF00512">
    <property type="entry name" value="HisKA"/>
    <property type="match status" value="1"/>
</dbReference>
<dbReference type="PRINTS" id="PR00344">
    <property type="entry name" value="BCTRLSENSOR"/>
</dbReference>
<evidence type="ECO:0000256" key="8">
    <source>
        <dbReference type="ARBA" id="ARBA00023012"/>
    </source>
</evidence>
<dbReference type="SUPFAM" id="SSF47384">
    <property type="entry name" value="Homodimeric domain of signal transducing histidine kinase"/>
    <property type="match status" value="1"/>
</dbReference>
<dbReference type="EC" id="2.7.13.3" evidence="2"/>
<evidence type="ECO:0000259" key="9">
    <source>
        <dbReference type="PROSITE" id="PS50109"/>
    </source>
</evidence>
<evidence type="ECO:0000256" key="5">
    <source>
        <dbReference type="ARBA" id="ARBA00022741"/>
    </source>
</evidence>
<organism evidence="10 11">
    <name type="scientific">Bacillus seohaeanensis</name>
    <dbReference type="NCBI Taxonomy" id="284580"/>
    <lineage>
        <taxon>Bacteria</taxon>
        <taxon>Bacillati</taxon>
        <taxon>Bacillota</taxon>
        <taxon>Bacilli</taxon>
        <taxon>Bacillales</taxon>
        <taxon>Bacillaceae</taxon>
        <taxon>Bacillus</taxon>
    </lineage>
</organism>
<dbReference type="InterPro" id="IPR004358">
    <property type="entry name" value="Sig_transdc_His_kin-like_C"/>
</dbReference>